<sequence>MHRKCLPGLWTNAASALVLSQFRRHFRCSHADQITGTIHGFRLRRLGFVDGVRFGLGDHRRRFAGSRP</sequence>
<reference evidence="1" key="1">
    <citation type="submission" date="2014-01" db="EMBL/GenBank/DDBJ databases">
        <authorList>
            <person name="Brown-Elliot B."/>
            <person name="Wallace R."/>
            <person name="Lenaerts A."/>
            <person name="Ordway D."/>
            <person name="DeGroote M.A."/>
            <person name="Parker T."/>
            <person name="Sizemore C."/>
            <person name="Tallon L.J."/>
            <person name="Sadzewicz L.K."/>
            <person name="Sengamalay N."/>
            <person name="Fraser C.M."/>
            <person name="Hine E."/>
            <person name="Shefchek K.A."/>
            <person name="Das S.P."/>
            <person name="Tettelin H."/>
        </authorList>
    </citation>
    <scope>NUCLEOTIDE SEQUENCE [LARGE SCALE GENOMIC DNA]</scope>
    <source>
        <strain evidence="1">4042</strain>
    </source>
</reference>
<dbReference type="EMBL" id="JAOB01000069">
    <property type="protein sequence ID" value="EUA23229.1"/>
    <property type="molecule type" value="Genomic_DNA"/>
</dbReference>
<accession>X7ZVG6</accession>
<organism evidence="1">
    <name type="scientific">Mycobacterium xenopi 4042</name>
    <dbReference type="NCBI Taxonomy" id="1299334"/>
    <lineage>
        <taxon>Bacteria</taxon>
        <taxon>Bacillati</taxon>
        <taxon>Actinomycetota</taxon>
        <taxon>Actinomycetes</taxon>
        <taxon>Mycobacteriales</taxon>
        <taxon>Mycobacteriaceae</taxon>
        <taxon>Mycobacterium</taxon>
    </lineage>
</organism>
<dbReference type="AlphaFoldDB" id="X7ZVG6"/>
<protein>
    <submittedName>
        <fullName evidence="1">Uncharacterized protein</fullName>
    </submittedName>
</protein>
<name>X7ZVG6_MYCXE</name>
<proteinExistence type="predicted"/>
<gene>
    <name evidence="1" type="ORF">I553_5362</name>
</gene>
<evidence type="ECO:0000313" key="1">
    <source>
        <dbReference type="EMBL" id="EUA23229.1"/>
    </source>
</evidence>
<comment type="caution">
    <text evidence="1">The sequence shown here is derived from an EMBL/GenBank/DDBJ whole genome shotgun (WGS) entry which is preliminary data.</text>
</comment>